<dbReference type="Gene3D" id="2.60.120.200">
    <property type="match status" value="1"/>
</dbReference>
<protein>
    <recommendedName>
        <fullName evidence="18">Metalloendopeptidase</fullName>
    </recommendedName>
</protein>
<dbReference type="SUPFAM" id="SSF49899">
    <property type="entry name" value="Concanavalin A-like lectins/glucanases"/>
    <property type="match status" value="1"/>
</dbReference>
<keyword evidence="17" id="KW-1185">Reference proteome</keyword>
<feature type="domain" description="Peptidase S1" evidence="14">
    <location>
        <begin position="425"/>
        <end position="661"/>
    </location>
</feature>
<organism evidence="16 17">
    <name type="scientific">Pocillopora meandrina</name>
    <dbReference type="NCBI Taxonomy" id="46732"/>
    <lineage>
        <taxon>Eukaryota</taxon>
        <taxon>Metazoa</taxon>
        <taxon>Cnidaria</taxon>
        <taxon>Anthozoa</taxon>
        <taxon>Hexacorallia</taxon>
        <taxon>Scleractinia</taxon>
        <taxon>Astrocoeniina</taxon>
        <taxon>Pocilloporidae</taxon>
        <taxon>Pocillopora</taxon>
    </lineage>
</organism>
<dbReference type="PROSITE" id="PS00135">
    <property type="entry name" value="TRYPSIN_SER"/>
    <property type="match status" value="1"/>
</dbReference>
<dbReference type="GO" id="GO:0006508">
    <property type="term" value="P:proteolysis"/>
    <property type="evidence" value="ECO:0007669"/>
    <property type="project" value="UniProtKB-KW"/>
</dbReference>
<comment type="caution">
    <text evidence="12">Lacks conserved residue(s) required for the propagation of feature annotation.</text>
</comment>
<accession>A0AAU9W680</accession>
<dbReference type="InterPro" id="IPR033116">
    <property type="entry name" value="TRYPSIN_SER"/>
</dbReference>
<evidence type="ECO:0000256" key="2">
    <source>
        <dbReference type="ARBA" id="ARBA00022670"/>
    </source>
</evidence>
<evidence type="ECO:0000259" key="14">
    <source>
        <dbReference type="PROSITE" id="PS50240"/>
    </source>
</evidence>
<feature type="binding site" evidence="12">
    <location>
        <position position="137"/>
    </location>
    <ligand>
        <name>Zn(2+)</name>
        <dbReference type="ChEBI" id="CHEBI:29105"/>
        <note>catalytic</note>
    </ligand>
</feature>
<dbReference type="GO" id="GO:0016020">
    <property type="term" value="C:membrane"/>
    <property type="evidence" value="ECO:0007669"/>
    <property type="project" value="InterPro"/>
</dbReference>
<dbReference type="InterPro" id="IPR006026">
    <property type="entry name" value="Peptidase_Metallo"/>
</dbReference>
<evidence type="ECO:0000259" key="13">
    <source>
        <dbReference type="PROSITE" id="PS50060"/>
    </source>
</evidence>
<evidence type="ECO:0000256" key="9">
    <source>
        <dbReference type="ARBA" id="ARBA00023145"/>
    </source>
</evidence>
<dbReference type="Proteomes" id="UP001159428">
    <property type="component" value="Unassembled WGS sequence"/>
</dbReference>
<dbReference type="PROSITE" id="PS50060">
    <property type="entry name" value="MAM_2"/>
    <property type="match status" value="1"/>
</dbReference>
<evidence type="ECO:0000256" key="7">
    <source>
        <dbReference type="ARBA" id="ARBA00022833"/>
    </source>
</evidence>
<evidence type="ECO:0000256" key="8">
    <source>
        <dbReference type="ARBA" id="ARBA00023049"/>
    </source>
</evidence>
<gene>
    <name evidence="16" type="ORF">PMEA_00033482</name>
</gene>
<dbReference type="SUPFAM" id="SSF50494">
    <property type="entry name" value="Trypsin-like serine proteases"/>
    <property type="match status" value="1"/>
</dbReference>
<dbReference type="Pfam" id="PF00089">
    <property type="entry name" value="Trypsin"/>
    <property type="match status" value="1"/>
</dbReference>
<feature type="binding site" evidence="12">
    <location>
        <position position="147"/>
    </location>
    <ligand>
        <name>Zn(2+)</name>
        <dbReference type="ChEBI" id="CHEBI:29105"/>
        <note>catalytic</note>
    </ligand>
</feature>
<feature type="domain" description="Peptidase M12A" evidence="15">
    <location>
        <begin position="44"/>
        <end position="238"/>
    </location>
</feature>
<reference evidence="16 17" key="1">
    <citation type="submission" date="2022-05" db="EMBL/GenBank/DDBJ databases">
        <authorList>
            <consortium name="Genoscope - CEA"/>
            <person name="William W."/>
        </authorList>
    </citation>
    <scope>NUCLEOTIDE SEQUENCE [LARGE SCALE GENOMIC DNA]</scope>
</reference>
<comment type="cofactor">
    <cofactor evidence="12">
        <name>Zn(2+)</name>
        <dbReference type="ChEBI" id="CHEBI:29105"/>
    </cofactor>
    <text evidence="12">Binds 1 zinc ion per subunit.</text>
</comment>
<dbReference type="SUPFAM" id="SSF55486">
    <property type="entry name" value="Metalloproteases ('zincins'), catalytic domain"/>
    <property type="match status" value="1"/>
</dbReference>
<comment type="caution">
    <text evidence="16">The sequence shown here is derived from an EMBL/GenBank/DDBJ whole genome shotgun (WGS) entry which is preliminary data.</text>
</comment>
<dbReference type="FunFam" id="2.40.10.10:FF:000077">
    <property type="entry name" value="Predicted protein"/>
    <property type="match status" value="1"/>
</dbReference>
<dbReference type="InterPro" id="IPR013320">
    <property type="entry name" value="ConA-like_dom_sf"/>
</dbReference>
<feature type="domain" description="MAM" evidence="13">
    <location>
        <begin position="241"/>
        <end position="396"/>
    </location>
</feature>
<keyword evidence="2 12" id="KW-0645">Protease</keyword>
<evidence type="ECO:0000256" key="5">
    <source>
        <dbReference type="ARBA" id="ARBA00022801"/>
    </source>
</evidence>
<dbReference type="SMART" id="SM00235">
    <property type="entry name" value="ZnMc"/>
    <property type="match status" value="1"/>
</dbReference>
<feature type="non-terminal residue" evidence="16">
    <location>
        <position position="1"/>
    </location>
</feature>
<dbReference type="InterPro" id="IPR009003">
    <property type="entry name" value="Peptidase_S1_PA"/>
</dbReference>
<dbReference type="InterPro" id="IPR001254">
    <property type="entry name" value="Trypsin_dom"/>
</dbReference>
<evidence type="ECO:0000256" key="11">
    <source>
        <dbReference type="ARBA" id="ARBA00023180"/>
    </source>
</evidence>
<evidence type="ECO:0000256" key="3">
    <source>
        <dbReference type="ARBA" id="ARBA00022723"/>
    </source>
</evidence>
<evidence type="ECO:0000259" key="15">
    <source>
        <dbReference type="PROSITE" id="PS51864"/>
    </source>
</evidence>
<dbReference type="CDD" id="cd06263">
    <property type="entry name" value="MAM"/>
    <property type="match status" value="1"/>
</dbReference>
<dbReference type="GO" id="GO:0004222">
    <property type="term" value="F:metalloendopeptidase activity"/>
    <property type="evidence" value="ECO:0007669"/>
    <property type="project" value="UniProtKB-UniRule"/>
</dbReference>
<keyword evidence="9" id="KW-0865">Zymogen</keyword>
<keyword evidence="3 12" id="KW-0479">Metal-binding</keyword>
<evidence type="ECO:0000313" key="17">
    <source>
        <dbReference type="Proteomes" id="UP001159428"/>
    </source>
</evidence>
<dbReference type="Gene3D" id="3.40.390.10">
    <property type="entry name" value="Collagenase (Catalytic Domain)"/>
    <property type="match status" value="1"/>
</dbReference>
<comment type="similarity">
    <text evidence="1">Belongs to the peptidase S1 family.</text>
</comment>
<dbReference type="GO" id="GO:0004252">
    <property type="term" value="F:serine-type endopeptidase activity"/>
    <property type="evidence" value="ECO:0007669"/>
    <property type="project" value="InterPro"/>
</dbReference>
<dbReference type="AlphaFoldDB" id="A0AAU9W680"/>
<evidence type="ECO:0008006" key="18">
    <source>
        <dbReference type="Google" id="ProtNLM"/>
    </source>
</evidence>
<dbReference type="PANTHER" id="PTHR10127">
    <property type="entry name" value="DISCOIDIN, CUB, EGF, LAMININ , AND ZINC METALLOPROTEASE DOMAIN CONTAINING"/>
    <property type="match status" value="1"/>
</dbReference>
<dbReference type="Pfam" id="PF00629">
    <property type="entry name" value="MAM"/>
    <property type="match status" value="1"/>
</dbReference>
<dbReference type="FunFam" id="3.40.390.10:FF:000015">
    <property type="entry name" value="Meprin A subunit"/>
    <property type="match status" value="1"/>
</dbReference>
<keyword evidence="8 12" id="KW-0482">Metalloprotease</keyword>
<dbReference type="InterPro" id="IPR034035">
    <property type="entry name" value="Astacin-like_dom"/>
</dbReference>
<dbReference type="PROSITE" id="PS51864">
    <property type="entry name" value="ASTACIN"/>
    <property type="match status" value="1"/>
</dbReference>
<dbReference type="CDD" id="cd04280">
    <property type="entry name" value="ZnMc_astacin_like"/>
    <property type="match status" value="1"/>
</dbReference>
<keyword evidence="7 12" id="KW-0862">Zinc</keyword>
<evidence type="ECO:0000256" key="10">
    <source>
        <dbReference type="ARBA" id="ARBA00023157"/>
    </source>
</evidence>
<dbReference type="Gene3D" id="2.40.10.10">
    <property type="entry name" value="Trypsin-like serine proteases"/>
    <property type="match status" value="1"/>
</dbReference>
<dbReference type="InterPro" id="IPR000998">
    <property type="entry name" value="MAM_dom"/>
</dbReference>
<sequence length="663" mass="72763">LLDDCVSARFLFAENIELLGRDAGLYEGDMRLTIDQALMIESGEVRGSIKTGKWPGAELAYEIDPSLSSQSRAMAVIQSAMREWEQKTCVRFKKRTTETAYVSFFKGSGCWSYVGRTGRKQQLSLASGCWYHGIVIHEIGHALGFYHEQSRPDRDQHVTILWENIREANKHNFKKYSTSIIDSHQTPYDYGSIMHYSSRAFSKNGKPTIAVANGATIGQRKGLSPIDAKQMSRRYFCQSGSNCNFDNGLCTGWTQSTSDQFDWRVYSGSTPSRGTGPSADHSGSGKYIYIETSHPRKANEKAIINFSGYSGGSACLAFYYHMYGDNVNQLNVYLGSSKVFAKAGNQGNEWKKAQVKNDKMDFFKTFQIVFEGIRGSGWQGDIAIDDFSLTVGSCEEGIPDPPGPTTPPPPGKFISNCGSKPSVRIVGGTVAAQNSWPWQAMMRTTSGFPFCGGSLIAPQWVASAAHCVRGKSPSSLMIRLGAHRRIGRVGTEQDFKVIKIISHASYHNPVRYSYDIALIKLEKPANLNKAVGLVCVPDGNSPAMPIDNLSKKCWITGWGRLASGGATPEKLMQASVPLVSNSRCLKGYPNMIHDSMLCAGLDKGGVDACQGDSGGPLVCQYNGRWFLEGATSWGHGCAGPMKYGVYAKVRYVKSWIDQIMKSN</sequence>
<proteinExistence type="inferred from homology"/>
<evidence type="ECO:0000256" key="6">
    <source>
        <dbReference type="ARBA" id="ARBA00022825"/>
    </source>
</evidence>
<dbReference type="SMART" id="SM00020">
    <property type="entry name" value="Tryp_SPc"/>
    <property type="match status" value="1"/>
</dbReference>
<evidence type="ECO:0000256" key="1">
    <source>
        <dbReference type="ARBA" id="ARBA00007664"/>
    </source>
</evidence>
<evidence type="ECO:0000256" key="4">
    <source>
        <dbReference type="ARBA" id="ARBA00022729"/>
    </source>
</evidence>
<keyword evidence="11" id="KW-0325">Glycoprotein</keyword>
<keyword evidence="6" id="KW-0720">Serine protease</keyword>
<dbReference type="CDD" id="cd00190">
    <property type="entry name" value="Tryp_SPc"/>
    <property type="match status" value="1"/>
</dbReference>
<name>A0AAU9W680_9CNID</name>
<dbReference type="InterPro" id="IPR001506">
    <property type="entry name" value="Peptidase_M12A"/>
</dbReference>
<keyword evidence="5 12" id="KW-0378">Hydrolase</keyword>
<dbReference type="PANTHER" id="PTHR10127:SF780">
    <property type="entry name" value="METALLOENDOPEPTIDASE"/>
    <property type="match status" value="1"/>
</dbReference>
<evidence type="ECO:0000313" key="16">
    <source>
        <dbReference type="EMBL" id="CAH3045290.1"/>
    </source>
</evidence>
<dbReference type="InterPro" id="IPR043504">
    <property type="entry name" value="Peptidase_S1_PA_chymotrypsin"/>
</dbReference>
<dbReference type="EMBL" id="CALNXJ010000008">
    <property type="protein sequence ID" value="CAH3045290.1"/>
    <property type="molecule type" value="Genomic_DNA"/>
</dbReference>
<dbReference type="GO" id="GO:0008270">
    <property type="term" value="F:zinc ion binding"/>
    <property type="evidence" value="ECO:0007669"/>
    <property type="project" value="UniProtKB-UniRule"/>
</dbReference>
<dbReference type="PRINTS" id="PR00480">
    <property type="entry name" value="ASTACIN"/>
</dbReference>
<dbReference type="Pfam" id="PF01400">
    <property type="entry name" value="Astacin"/>
    <property type="match status" value="1"/>
</dbReference>
<dbReference type="InterPro" id="IPR024079">
    <property type="entry name" value="MetalloPept_cat_dom_sf"/>
</dbReference>
<keyword evidence="4" id="KW-0732">Signal</keyword>
<dbReference type="PROSITE" id="PS50240">
    <property type="entry name" value="TRYPSIN_DOM"/>
    <property type="match status" value="1"/>
</dbReference>
<keyword evidence="10" id="KW-1015">Disulfide bond</keyword>
<evidence type="ECO:0000256" key="12">
    <source>
        <dbReference type="PROSITE-ProRule" id="PRU01211"/>
    </source>
</evidence>
<dbReference type="SMART" id="SM00137">
    <property type="entry name" value="MAM"/>
    <property type="match status" value="1"/>
</dbReference>
<feature type="binding site" evidence="12">
    <location>
        <position position="141"/>
    </location>
    <ligand>
        <name>Zn(2+)</name>
        <dbReference type="ChEBI" id="CHEBI:29105"/>
        <note>catalytic</note>
    </ligand>
</feature>
<feature type="active site" evidence="12">
    <location>
        <position position="138"/>
    </location>
</feature>